<dbReference type="Proteomes" id="UP000572817">
    <property type="component" value="Unassembled WGS sequence"/>
</dbReference>
<evidence type="ECO:0000313" key="3">
    <source>
        <dbReference type="Proteomes" id="UP000572817"/>
    </source>
</evidence>
<evidence type="ECO:0000313" key="2">
    <source>
        <dbReference type="EMBL" id="KAF4311160.1"/>
    </source>
</evidence>
<evidence type="ECO:0000256" key="1">
    <source>
        <dbReference type="SAM" id="MobiDB-lite"/>
    </source>
</evidence>
<dbReference type="EMBL" id="WWBZ02000011">
    <property type="protein sequence ID" value="KAF4311160.1"/>
    <property type="molecule type" value="Genomic_DNA"/>
</dbReference>
<comment type="caution">
    <text evidence="2">The sequence shown here is derived from an EMBL/GenBank/DDBJ whole genome shotgun (WGS) entry which is preliminary data.</text>
</comment>
<feature type="compositionally biased region" description="Low complexity" evidence="1">
    <location>
        <begin position="157"/>
        <end position="166"/>
    </location>
</feature>
<feature type="region of interest" description="Disordered" evidence="1">
    <location>
        <begin position="134"/>
        <end position="175"/>
    </location>
</feature>
<dbReference type="AlphaFoldDB" id="A0A8H4J170"/>
<gene>
    <name evidence="2" type="ORF">GTA08_BOTSDO13298</name>
</gene>
<sequence>MAACLARSWLLDAASRVFAAARHLSTVARARPSDGICSQCFAPVAPHPPPIRASTINHMVAHSMPSSELDRMLTRRSLSPPPDYNTFDPLARDFHLDNDLIYASNSNLPQYQIKLTPTTTGRPHKLRLRRLLPTETRRAAHRQSTSSVPSAQPTVHPLTRTTTAPPSSSPLPQPASTVTTIPYDADMTCYTATLHPTNALKIRGHRASSLRSYITVAPSPLASSAVARTTSFHHHVRNEQFDALDPAHDARIQKYGYHSKDEWVREVLFKARGGGGRKFWVWKGKGCGRGVVEWVDGQGIVCAVGSEEGGVGEEPVVRRLRLEAGAKVMAERLRLEEGGAKAVPERRVRDVLVMCWMVRLWGALAGISGRVG</sequence>
<proteinExistence type="predicted"/>
<accession>A0A8H4J170</accession>
<protein>
    <submittedName>
        <fullName evidence="2">Uncharacterized protein</fullName>
    </submittedName>
</protein>
<reference evidence="2" key="1">
    <citation type="submission" date="2020-04" db="EMBL/GenBank/DDBJ databases">
        <title>Genome Assembly and Annotation of Botryosphaeria dothidea sdau 11-99, a Latent Pathogen of Apple Fruit Ring Rot in China.</title>
        <authorList>
            <person name="Yu C."/>
            <person name="Diao Y."/>
            <person name="Lu Q."/>
            <person name="Zhao J."/>
            <person name="Cui S."/>
            <person name="Peng C."/>
            <person name="He B."/>
            <person name="Liu H."/>
        </authorList>
    </citation>
    <scope>NUCLEOTIDE SEQUENCE [LARGE SCALE GENOMIC DNA]</scope>
    <source>
        <strain evidence="2">Sdau11-99</strain>
    </source>
</reference>
<feature type="compositionally biased region" description="Polar residues" evidence="1">
    <location>
        <begin position="142"/>
        <end position="153"/>
    </location>
</feature>
<name>A0A8H4J170_9PEZI</name>
<dbReference type="OrthoDB" id="3939315at2759"/>
<organism evidence="2 3">
    <name type="scientific">Botryosphaeria dothidea</name>
    <dbReference type="NCBI Taxonomy" id="55169"/>
    <lineage>
        <taxon>Eukaryota</taxon>
        <taxon>Fungi</taxon>
        <taxon>Dikarya</taxon>
        <taxon>Ascomycota</taxon>
        <taxon>Pezizomycotina</taxon>
        <taxon>Dothideomycetes</taxon>
        <taxon>Dothideomycetes incertae sedis</taxon>
        <taxon>Botryosphaeriales</taxon>
        <taxon>Botryosphaeriaceae</taxon>
        <taxon>Botryosphaeria</taxon>
    </lineage>
</organism>
<keyword evidence="3" id="KW-1185">Reference proteome</keyword>